<evidence type="ECO:0000313" key="3">
    <source>
        <dbReference type="Proteomes" id="UP000054324"/>
    </source>
</evidence>
<dbReference type="KEGG" id="ovi:T265_02998"/>
<keyword evidence="3" id="KW-1185">Reference proteome</keyword>
<name>A0A075AHX6_OPIVI</name>
<evidence type="ECO:0000256" key="1">
    <source>
        <dbReference type="SAM" id="MobiDB-lite"/>
    </source>
</evidence>
<dbReference type="Proteomes" id="UP000054324">
    <property type="component" value="Unassembled WGS sequence"/>
</dbReference>
<reference evidence="2 3" key="1">
    <citation type="submission" date="2013-11" db="EMBL/GenBank/DDBJ databases">
        <title>Opisthorchis viverrini - life in the bile duct.</title>
        <authorList>
            <person name="Young N.D."/>
            <person name="Nagarajan N."/>
            <person name="Lin S.J."/>
            <person name="Korhonen P.K."/>
            <person name="Jex A.R."/>
            <person name="Hall R.S."/>
            <person name="Safavi-Hemami H."/>
            <person name="Kaewkong W."/>
            <person name="Bertrand D."/>
            <person name="Gao S."/>
            <person name="Seet Q."/>
            <person name="Wongkham S."/>
            <person name="Teh B.T."/>
            <person name="Wongkham C."/>
            <person name="Intapan P.M."/>
            <person name="Maleewong W."/>
            <person name="Yang X."/>
            <person name="Hu M."/>
            <person name="Wang Z."/>
            <person name="Hofmann A."/>
            <person name="Sternberg P.W."/>
            <person name="Tan P."/>
            <person name="Wang J."/>
            <person name="Gasser R.B."/>
        </authorList>
    </citation>
    <scope>NUCLEOTIDE SEQUENCE [LARGE SCALE GENOMIC DNA]</scope>
</reference>
<proteinExistence type="predicted"/>
<feature type="region of interest" description="Disordered" evidence="1">
    <location>
        <begin position="242"/>
        <end position="287"/>
    </location>
</feature>
<dbReference type="RefSeq" id="XP_009165641.1">
    <property type="nucleotide sequence ID" value="XM_009167377.1"/>
</dbReference>
<dbReference type="AlphaFoldDB" id="A0A075AHX6"/>
<sequence length="287" mass="31733">MSQIVCEIHGERGFRSAIRIIFAPLAKHGEDNITAPAVSRTSLVSVEMICRFPEAIIGGIGSQKNRMKNGYPNRRDALQPHETVEPVGKGQIPSRQLRRRRDVNACAIVGLVLWVTSVFTDQPVNVTTWIQGKFVPFPNDCIVGVVIVRSTTSLTAGLDKYRGQQLEEYDSKETNELRVTLSSYDRFLTSACVKCSGGLELVHTWLEGPVDKFMSTCGVNSTQLGMNTSSEDRYAVKEQLMKDSRGRSNAPRQPQLSDSHKLEDSSLLQTVPWRAGHRTATGSLSPS</sequence>
<gene>
    <name evidence="2" type="ORF">T265_02998</name>
</gene>
<evidence type="ECO:0000313" key="2">
    <source>
        <dbReference type="EMBL" id="KER30649.1"/>
    </source>
</evidence>
<dbReference type="CTD" id="20317186"/>
<dbReference type="GeneID" id="20317186"/>
<organism evidence="2 3">
    <name type="scientific">Opisthorchis viverrini</name>
    <name type="common">Southeast Asian liver fluke</name>
    <dbReference type="NCBI Taxonomy" id="6198"/>
    <lineage>
        <taxon>Eukaryota</taxon>
        <taxon>Metazoa</taxon>
        <taxon>Spiralia</taxon>
        <taxon>Lophotrochozoa</taxon>
        <taxon>Platyhelminthes</taxon>
        <taxon>Trematoda</taxon>
        <taxon>Digenea</taxon>
        <taxon>Opisthorchiida</taxon>
        <taxon>Opisthorchiata</taxon>
        <taxon>Opisthorchiidae</taxon>
        <taxon>Opisthorchis</taxon>
    </lineage>
</organism>
<protein>
    <submittedName>
        <fullName evidence="2">Uncharacterized protein</fullName>
    </submittedName>
</protein>
<dbReference type="EMBL" id="KL596658">
    <property type="protein sequence ID" value="KER30649.1"/>
    <property type="molecule type" value="Genomic_DNA"/>
</dbReference>
<accession>A0A075AHX6</accession>